<feature type="binding site" evidence="2">
    <location>
        <position position="152"/>
    </location>
    <ligand>
        <name>Fe cation</name>
        <dbReference type="ChEBI" id="CHEBI:24875"/>
        <label>2</label>
    </ligand>
</feature>
<name>A0A2M6WCS3_9BACT</name>
<evidence type="ECO:0000313" key="4">
    <source>
        <dbReference type="Proteomes" id="UP000230543"/>
    </source>
</evidence>
<dbReference type="InterPro" id="IPR005235">
    <property type="entry name" value="YmdB-like"/>
</dbReference>
<feature type="binding site" evidence="2">
    <location>
        <position position="39"/>
    </location>
    <ligand>
        <name>Fe cation</name>
        <dbReference type="ChEBI" id="CHEBI:24875"/>
        <label>1</label>
    </ligand>
</feature>
<feature type="binding site" evidence="2">
    <location>
        <position position="177"/>
    </location>
    <ligand>
        <name>Fe cation</name>
        <dbReference type="ChEBI" id="CHEBI:24875"/>
        <label>2</label>
    </ligand>
</feature>
<sequence>MKILFLGDIVGKIGRRAATEILPKLKERYSPEVMIANVENLAHGKGVTSKTLAEMAEAGVDLMTSGNHVWKKEEVEQAIRESGVNLITPANDPRTLPGRGLMRAKVGSKYLSVVNLLGRVFINDEGLRCPFKEIDRLLEEIDDDDIVILDMHAEATSEKRAMGWYLDGRVAAVLGTHTHIPTADLQILPQGTAYITDVGMVGPVESVLGVKKEIIIEKFLTDSAIVFKIPEEGEVEVNGIYLEIDEQTNLAIKVERVFEKIEIK</sequence>
<feature type="binding site" evidence="2">
    <location>
        <position position="39"/>
    </location>
    <ligand>
        <name>Fe cation</name>
        <dbReference type="ChEBI" id="CHEBI:24875"/>
        <label>2</label>
    </ligand>
</feature>
<dbReference type="Gene3D" id="3.60.21.10">
    <property type="match status" value="1"/>
</dbReference>
<reference evidence="4" key="1">
    <citation type="submission" date="2017-09" db="EMBL/GenBank/DDBJ databases">
        <title>Depth-based differentiation of microbial function through sediment-hosted aquifers and enrichment of novel symbionts in the deep terrestrial subsurface.</title>
        <authorList>
            <person name="Probst A.J."/>
            <person name="Ladd B."/>
            <person name="Jarett J.K."/>
            <person name="Geller-Mcgrath D.E."/>
            <person name="Sieber C.M.K."/>
            <person name="Emerson J.B."/>
            <person name="Anantharaman K."/>
            <person name="Thomas B.C."/>
            <person name="Malmstrom R."/>
            <person name="Stieglmeier M."/>
            <person name="Klingl A."/>
            <person name="Woyke T."/>
            <person name="Ryan C.M."/>
            <person name="Banfield J.F."/>
        </authorList>
    </citation>
    <scope>NUCLEOTIDE SEQUENCE [LARGE SCALE GENOMIC DNA]</scope>
</reference>
<dbReference type="Proteomes" id="UP000230543">
    <property type="component" value="Unassembled WGS sequence"/>
</dbReference>
<accession>A0A2M6WCS3</accession>
<feature type="binding site" evidence="2">
    <location>
        <position position="179"/>
    </location>
    <ligand>
        <name>Fe cation</name>
        <dbReference type="ChEBI" id="CHEBI:24875"/>
        <label>1</label>
    </ligand>
</feature>
<evidence type="ECO:0000256" key="2">
    <source>
        <dbReference type="PIRSR" id="PIRSR004789-51"/>
    </source>
</evidence>
<feature type="binding site" evidence="2">
    <location>
        <position position="8"/>
    </location>
    <ligand>
        <name>Fe cation</name>
        <dbReference type="ChEBI" id="CHEBI:24875"/>
        <label>1</label>
    </ligand>
</feature>
<dbReference type="EMBL" id="PFBO01000041">
    <property type="protein sequence ID" value="PIT90573.1"/>
    <property type="molecule type" value="Genomic_DNA"/>
</dbReference>
<evidence type="ECO:0000256" key="1">
    <source>
        <dbReference type="PIRSR" id="PIRSR004789-50"/>
    </source>
</evidence>
<dbReference type="SUPFAM" id="SSF56300">
    <property type="entry name" value="Metallo-dependent phosphatases"/>
    <property type="match status" value="1"/>
</dbReference>
<dbReference type="NCBIfam" id="TIGR00282">
    <property type="entry name" value="TIGR00282 family metallophosphoesterase"/>
    <property type="match status" value="1"/>
</dbReference>
<proteinExistence type="predicted"/>
<dbReference type="InterPro" id="IPR029052">
    <property type="entry name" value="Metallo-depent_PP-like"/>
</dbReference>
<dbReference type="PIRSF" id="PIRSF004789">
    <property type="entry name" value="DR1281"/>
    <property type="match status" value="1"/>
</dbReference>
<protein>
    <submittedName>
        <fullName evidence="3">TIGR00282 family metallophosphoesterase</fullName>
    </submittedName>
</protein>
<dbReference type="Pfam" id="PF13277">
    <property type="entry name" value="YmdB"/>
    <property type="match status" value="1"/>
</dbReference>
<keyword evidence="2" id="KW-0479">Metal-binding</keyword>
<feature type="binding site" evidence="2">
    <location>
        <position position="40"/>
    </location>
    <ligand>
        <name>Fe cation</name>
        <dbReference type="ChEBI" id="CHEBI:24875"/>
        <label>1</label>
    </ligand>
</feature>
<dbReference type="PANTHER" id="PTHR36303:SF1">
    <property type="entry name" value="2',3'-CYCLIC-NUCLEOTIDE 2'-PHOSPHODIESTERASE"/>
    <property type="match status" value="1"/>
</dbReference>
<dbReference type="GO" id="GO:0046872">
    <property type="term" value="F:metal ion binding"/>
    <property type="evidence" value="ECO:0007669"/>
    <property type="project" value="UniProtKB-KW"/>
</dbReference>
<dbReference type="GO" id="GO:0004113">
    <property type="term" value="F:2',3'-cyclic-nucleotide 3'-phosphodiesterase activity"/>
    <property type="evidence" value="ECO:0007669"/>
    <property type="project" value="TreeGrafter"/>
</dbReference>
<evidence type="ECO:0000313" key="3">
    <source>
        <dbReference type="EMBL" id="PIT90573.1"/>
    </source>
</evidence>
<comment type="caution">
    <text evidence="3">The sequence shown here is derived from an EMBL/GenBank/DDBJ whole genome shotgun (WGS) entry which is preliminary data.</text>
</comment>
<dbReference type="PANTHER" id="PTHR36303">
    <property type="entry name" value="2',3'-CYCLIC-NUCLEOTIDE 2'-PHOSPHODIESTERASE"/>
    <property type="match status" value="1"/>
</dbReference>
<gene>
    <name evidence="3" type="ORF">COU22_01390</name>
</gene>
<feature type="binding site" evidence="2">
    <location>
        <position position="67"/>
    </location>
    <ligand>
        <name>Fe cation</name>
        <dbReference type="ChEBI" id="CHEBI:24875"/>
        <label>2</label>
    </ligand>
</feature>
<feature type="active site" description="Proton donor" evidence="1">
    <location>
        <position position="68"/>
    </location>
</feature>
<dbReference type="AlphaFoldDB" id="A0A2M6WCS3"/>
<organism evidence="3 4">
    <name type="scientific">Candidatus Komeilibacteria bacterium CG10_big_fil_rev_8_21_14_0_10_41_13</name>
    <dbReference type="NCBI Taxonomy" id="1974476"/>
    <lineage>
        <taxon>Bacteria</taxon>
        <taxon>Candidatus Komeiliibacteriota</taxon>
    </lineage>
</organism>